<dbReference type="RefSeq" id="WP_055065446.1">
    <property type="nucleotide sequence ID" value="NZ_CYZD01000001.1"/>
</dbReference>
<sequence>MRLTRKNPNGSYRIPMSTQKTLRLEWQQEELTVFGEVANLLGAYEELGTPEELRELISMHKGIKK</sequence>
<evidence type="ECO:0000313" key="1">
    <source>
        <dbReference type="EMBL" id="CUN41265.1"/>
    </source>
</evidence>
<dbReference type="EMBL" id="CYZD01000001">
    <property type="protein sequence ID" value="CUN41265.1"/>
    <property type="molecule type" value="Genomic_DNA"/>
</dbReference>
<name>A0A173WSE4_9FIRM</name>
<gene>
    <name evidence="1" type="ORF">ERS852394_00171</name>
</gene>
<proteinExistence type="predicted"/>
<accession>A0A173WSE4</accession>
<dbReference type="Proteomes" id="UP000095409">
    <property type="component" value="Unassembled WGS sequence"/>
</dbReference>
<protein>
    <submittedName>
        <fullName evidence="1">Uncharacterized protein</fullName>
    </submittedName>
</protein>
<organism evidence="1 2">
    <name type="scientific">Blautia obeum</name>
    <dbReference type="NCBI Taxonomy" id="40520"/>
    <lineage>
        <taxon>Bacteria</taxon>
        <taxon>Bacillati</taxon>
        <taxon>Bacillota</taxon>
        <taxon>Clostridia</taxon>
        <taxon>Lachnospirales</taxon>
        <taxon>Lachnospiraceae</taxon>
        <taxon>Blautia</taxon>
    </lineage>
</organism>
<reference evidence="1 2" key="1">
    <citation type="submission" date="2015-09" db="EMBL/GenBank/DDBJ databases">
        <authorList>
            <consortium name="Pathogen Informatics"/>
        </authorList>
    </citation>
    <scope>NUCLEOTIDE SEQUENCE [LARGE SCALE GENOMIC DNA]</scope>
    <source>
        <strain evidence="1 2">2789STDY5608837</strain>
    </source>
</reference>
<dbReference type="AlphaFoldDB" id="A0A173WSE4"/>
<evidence type="ECO:0000313" key="2">
    <source>
        <dbReference type="Proteomes" id="UP000095409"/>
    </source>
</evidence>